<sequence length="109" mass="11410">MLCLIVQPVIAGRGALHEAIGHSSASGTHADLHATQWQTDSTETDGDGDAGASHQLMHHAHCCAQPQLPLSGQLQLPAFKPVARVLWAPTNAITADAHAATPFRPPIQA</sequence>
<proteinExistence type="predicted"/>
<comment type="caution">
    <text evidence="1">The sequence shown here is derived from an EMBL/GenBank/DDBJ whole genome shotgun (WGS) entry which is preliminary data.</text>
</comment>
<dbReference type="RefSeq" id="WP_345301562.1">
    <property type="nucleotide sequence ID" value="NZ_BAABJE010000001.1"/>
</dbReference>
<keyword evidence="2" id="KW-1185">Reference proteome</keyword>
<evidence type="ECO:0000313" key="2">
    <source>
        <dbReference type="Proteomes" id="UP001499959"/>
    </source>
</evidence>
<evidence type="ECO:0008006" key="3">
    <source>
        <dbReference type="Google" id="ProtNLM"/>
    </source>
</evidence>
<dbReference type="EMBL" id="BAABJE010000001">
    <property type="protein sequence ID" value="GAA4782404.1"/>
    <property type="molecule type" value="Genomic_DNA"/>
</dbReference>
<reference evidence="2" key="1">
    <citation type="journal article" date="2019" name="Int. J. Syst. Evol. Microbiol.">
        <title>The Global Catalogue of Microorganisms (GCM) 10K type strain sequencing project: providing services to taxonomists for standard genome sequencing and annotation.</title>
        <authorList>
            <consortium name="The Broad Institute Genomics Platform"/>
            <consortium name="The Broad Institute Genome Sequencing Center for Infectious Disease"/>
            <person name="Wu L."/>
            <person name="Ma J."/>
        </authorList>
    </citation>
    <scope>NUCLEOTIDE SEQUENCE [LARGE SCALE GENOMIC DNA]</scope>
    <source>
        <strain evidence="2">JCM 18204</strain>
    </source>
</reference>
<organism evidence="1 2">
    <name type="scientific">Lysobacter hankyongensis</name>
    <dbReference type="NCBI Taxonomy" id="1176535"/>
    <lineage>
        <taxon>Bacteria</taxon>
        <taxon>Pseudomonadati</taxon>
        <taxon>Pseudomonadota</taxon>
        <taxon>Gammaproteobacteria</taxon>
        <taxon>Lysobacterales</taxon>
        <taxon>Lysobacteraceae</taxon>
        <taxon>Lysobacter</taxon>
    </lineage>
</organism>
<dbReference type="Proteomes" id="UP001499959">
    <property type="component" value="Unassembled WGS sequence"/>
</dbReference>
<evidence type="ECO:0000313" key="1">
    <source>
        <dbReference type="EMBL" id="GAA4782404.1"/>
    </source>
</evidence>
<protein>
    <recommendedName>
        <fullName evidence="3">DUF2946 domain-containing protein</fullName>
    </recommendedName>
</protein>
<name>A0ABP9AK87_9GAMM</name>
<gene>
    <name evidence="1" type="ORF">GCM10023307_03660</name>
</gene>
<accession>A0ABP9AK87</accession>